<evidence type="ECO:0000256" key="1">
    <source>
        <dbReference type="ARBA" id="ARBA00023117"/>
    </source>
</evidence>
<dbReference type="PRINTS" id="PR00503">
    <property type="entry name" value="BROMODOMAIN"/>
</dbReference>
<proteinExistence type="predicted"/>
<dbReference type="GO" id="GO:0000785">
    <property type="term" value="C:chromatin"/>
    <property type="evidence" value="ECO:0007669"/>
    <property type="project" value="TreeGrafter"/>
</dbReference>
<dbReference type="GO" id="GO:0005634">
    <property type="term" value="C:nucleus"/>
    <property type="evidence" value="ECO:0007669"/>
    <property type="project" value="TreeGrafter"/>
</dbReference>
<dbReference type="Proteomes" id="UP001295684">
    <property type="component" value="Unassembled WGS sequence"/>
</dbReference>
<dbReference type="InterPro" id="IPR050935">
    <property type="entry name" value="Bromo_chromatin_reader"/>
</dbReference>
<dbReference type="AlphaFoldDB" id="A0AAD2D2F9"/>
<reference evidence="5" key="1">
    <citation type="submission" date="2023-07" db="EMBL/GenBank/DDBJ databases">
        <authorList>
            <consortium name="AG Swart"/>
            <person name="Singh M."/>
            <person name="Singh A."/>
            <person name="Seah K."/>
            <person name="Emmerich C."/>
        </authorList>
    </citation>
    <scope>NUCLEOTIDE SEQUENCE</scope>
    <source>
        <strain evidence="5">DP1</strain>
    </source>
</reference>
<dbReference type="EMBL" id="CAMPGE010020182">
    <property type="protein sequence ID" value="CAI2378454.1"/>
    <property type="molecule type" value="Genomic_DNA"/>
</dbReference>
<feature type="compositionally biased region" description="Basic and acidic residues" evidence="3">
    <location>
        <begin position="225"/>
        <end position="260"/>
    </location>
</feature>
<dbReference type="InterPro" id="IPR038336">
    <property type="entry name" value="NET_sf"/>
</dbReference>
<feature type="domain" description="Bromo" evidence="4">
    <location>
        <begin position="9"/>
        <end position="81"/>
    </location>
</feature>
<organism evidence="5 6">
    <name type="scientific">Euplotes crassus</name>
    <dbReference type="NCBI Taxonomy" id="5936"/>
    <lineage>
        <taxon>Eukaryota</taxon>
        <taxon>Sar</taxon>
        <taxon>Alveolata</taxon>
        <taxon>Ciliophora</taxon>
        <taxon>Intramacronucleata</taxon>
        <taxon>Spirotrichea</taxon>
        <taxon>Hypotrichia</taxon>
        <taxon>Euplotida</taxon>
        <taxon>Euplotidae</taxon>
        <taxon>Moneuplotes</taxon>
    </lineage>
</organism>
<dbReference type="GO" id="GO:0006338">
    <property type="term" value="P:chromatin remodeling"/>
    <property type="evidence" value="ECO:0007669"/>
    <property type="project" value="TreeGrafter"/>
</dbReference>
<dbReference type="SUPFAM" id="SSF47370">
    <property type="entry name" value="Bromodomain"/>
    <property type="match status" value="1"/>
</dbReference>
<dbReference type="PANTHER" id="PTHR22880:SF225">
    <property type="entry name" value="BROMODOMAIN-CONTAINING PROTEIN BET-1-RELATED"/>
    <property type="match status" value="1"/>
</dbReference>
<keyword evidence="6" id="KW-1185">Reference proteome</keyword>
<keyword evidence="1 2" id="KW-0103">Bromodomain</keyword>
<feature type="region of interest" description="Disordered" evidence="3">
    <location>
        <begin position="98"/>
        <end position="124"/>
    </location>
</feature>
<evidence type="ECO:0000256" key="2">
    <source>
        <dbReference type="PROSITE-ProRule" id="PRU00035"/>
    </source>
</evidence>
<dbReference type="PANTHER" id="PTHR22880">
    <property type="entry name" value="FALZ-RELATED BROMODOMAIN-CONTAINING PROTEINS"/>
    <property type="match status" value="1"/>
</dbReference>
<evidence type="ECO:0000259" key="4">
    <source>
        <dbReference type="PROSITE" id="PS50014"/>
    </source>
</evidence>
<name>A0AAD2D2F9_EUPCR</name>
<dbReference type="PROSITE" id="PS50014">
    <property type="entry name" value="BROMODOMAIN_2"/>
    <property type="match status" value="1"/>
</dbReference>
<protein>
    <recommendedName>
        <fullName evidence="4">Bromo domain-containing protein</fullName>
    </recommendedName>
</protein>
<dbReference type="SMART" id="SM00297">
    <property type="entry name" value="BROMO"/>
    <property type="match status" value="1"/>
</dbReference>
<dbReference type="Pfam" id="PF00439">
    <property type="entry name" value="Bromodomain"/>
    <property type="match status" value="1"/>
</dbReference>
<dbReference type="GO" id="GO:0006355">
    <property type="term" value="P:regulation of DNA-templated transcription"/>
    <property type="evidence" value="ECO:0007669"/>
    <property type="project" value="TreeGrafter"/>
</dbReference>
<dbReference type="Gene3D" id="1.20.1270.220">
    <property type="match status" value="1"/>
</dbReference>
<dbReference type="InterPro" id="IPR001487">
    <property type="entry name" value="Bromodomain"/>
</dbReference>
<comment type="caution">
    <text evidence="5">The sequence shown here is derived from an EMBL/GenBank/DDBJ whole genome shotgun (WGS) entry which is preliminary data.</text>
</comment>
<feature type="compositionally biased region" description="Acidic residues" evidence="3">
    <location>
        <begin position="113"/>
        <end position="124"/>
    </location>
</feature>
<evidence type="ECO:0000313" key="6">
    <source>
        <dbReference type="Proteomes" id="UP001295684"/>
    </source>
</evidence>
<dbReference type="Gene3D" id="1.20.920.10">
    <property type="entry name" value="Bromodomain-like"/>
    <property type="match status" value="1"/>
</dbReference>
<feature type="region of interest" description="Disordered" evidence="3">
    <location>
        <begin position="193"/>
        <end position="260"/>
    </location>
</feature>
<accession>A0AAD2D2F9</accession>
<evidence type="ECO:0000313" key="5">
    <source>
        <dbReference type="EMBL" id="CAI2378454.1"/>
    </source>
</evidence>
<sequence length="260" mass="30343">MLPFLNQLEKEPNIGPFLEPVDWKALGLQDYPKIVKKPMDLRTIRERVKQGGYANFDMFYADVQLVWNNCKSYNIAESEIYRMAEDLERTSKKMYKKMISSTKKKRDEKEEKSQEEDEEDEEGDISFDERIKFTDYVRKLTIEQMTTLVKMIQDTSPGVLEDLDTDKLQIKVNDISKDHFEKYMSYVQNCSTKETKAKSGSVAEEENSKSNNEEQDEPMGSQTKVPEKTIKKEENDEEEAKNSDDSSKKYGPEGKRFKAE</sequence>
<gene>
    <name evidence="5" type="ORF">ECRASSUSDP1_LOCUS19850</name>
</gene>
<evidence type="ECO:0000256" key="3">
    <source>
        <dbReference type="SAM" id="MobiDB-lite"/>
    </source>
</evidence>
<dbReference type="InterPro" id="IPR036427">
    <property type="entry name" value="Bromodomain-like_sf"/>
</dbReference>